<reference evidence="5" key="1">
    <citation type="submission" date="2021-02" db="EMBL/GenBank/DDBJ databases">
        <authorList>
            <person name="Dougan E. K."/>
            <person name="Rhodes N."/>
            <person name="Thang M."/>
            <person name="Chan C."/>
        </authorList>
    </citation>
    <scope>NUCLEOTIDE SEQUENCE</scope>
</reference>
<feature type="domain" description="Alcohol dehydrogenase iron-type/glycerol dehydrogenase GldA" evidence="4">
    <location>
        <begin position="42"/>
        <end position="189"/>
    </location>
</feature>
<keyword evidence="3" id="KW-0520">NAD</keyword>
<dbReference type="GO" id="GO:0016614">
    <property type="term" value="F:oxidoreductase activity, acting on CH-OH group of donors"/>
    <property type="evidence" value="ECO:0007669"/>
    <property type="project" value="InterPro"/>
</dbReference>
<evidence type="ECO:0000313" key="5">
    <source>
        <dbReference type="EMBL" id="CAE7636055.1"/>
    </source>
</evidence>
<dbReference type="PANTHER" id="PTHR43616:SF5">
    <property type="entry name" value="GLYCEROL DEHYDROGENASE 1"/>
    <property type="match status" value="1"/>
</dbReference>
<dbReference type="CDD" id="cd08170">
    <property type="entry name" value="GlyDH"/>
    <property type="match status" value="1"/>
</dbReference>
<evidence type="ECO:0000256" key="3">
    <source>
        <dbReference type="ARBA" id="ARBA00023027"/>
    </source>
</evidence>
<dbReference type="AlphaFoldDB" id="A0A812VHF2"/>
<sequence>MARWQADLIDQESALPANKFFPQPIYSPGDTGGQVPRVLVAPPRYIQGPGVLASVGRYLSIINVKRAVVYASNRGLAEQGPVLKSSLQAAHISALDCLFPGECSLEAIDEAVEGLAAEQVDCLIAVGGGKCVDAGKCVAYRLGVPVIVVPTLASNDAPCSAVSVLYTPAGVVSAAEFFPENPAFVIVDTEVVAAASERYLVAGMGDAMATWYEAKVCLANPQARNVIGARPTVAAAALGEACATTLFTHGIDAGKAVCESRVDDALEQVVEANTLLSGVGFESGGLAAAHGLAGALTSIGAVEKNFLHGEMVAAGVLMQLMLQQDKAEARRVAEFFAAVGLPVTLGQIGLTRADEDDLRQVSAETADYMFITNLPFEVSADMVYDAILAADEIGLAVSESVGDKAYRRVQN</sequence>
<keyword evidence="1" id="KW-0479">Metal-binding</keyword>
<dbReference type="Proteomes" id="UP000649617">
    <property type="component" value="Unassembled WGS sequence"/>
</dbReference>
<dbReference type="NCBIfam" id="NF006941">
    <property type="entry name" value="PRK09423.1"/>
    <property type="match status" value="1"/>
</dbReference>
<keyword evidence="2" id="KW-0560">Oxidoreductase</keyword>
<comment type="caution">
    <text evidence="5">The sequence shown here is derived from an EMBL/GenBank/DDBJ whole genome shotgun (WGS) entry which is preliminary data.</text>
</comment>
<evidence type="ECO:0000259" key="4">
    <source>
        <dbReference type="Pfam" id="PF00465"/>
    </source>
</evidence>
<dbReference type="GO" id="GO:0046872">
    <property type="term" value="F:metal ion binding"/>
    <property type="evidence" value="ECO:0007669"/>
    <property type="project" value="UniProtKB-KW"/>
</dbReference>
<dbReference type="SUPFAM" id="SSF56796">
    <property type="entry name" value="Dehydroquinate synthase-like"/>
    <property type="match status" value="1"/>
</dbReference>
<dbReference type="InterPro" id="IPR001670">
    <property type="entry name" value="ADH_Fe/GldA"/>
</dbReference>
<keyword evidence="6" id="KW-1185">Reference proteome</keyword>
<name>A0A812VHF2_SYMPI</name>
<dbReference type="Pfam" id="PF00465">
    <property type="entry name" value="Fe-ADH"/>
    <property type="match status" value="1"/>
</dbReference>
<dbReference type="PIRSF" id="PIRSF000112">
    <property type="entry name" value="Glycerol_dehydrogenase"/>
    <property type="match status" value="1"/>
</dbReference>
<dbReference type="Gene3D" id="3.40.50.1970">
    <property type="match status" value="1"/>
</dbReference>
<dbReference type="OrthoDB" id="448646at2759"/>
<dbReference type="PANTHER" id="PTHR43616">
    <property type="entry name" value="GLYCEROL DEHYDROGENASE"/>
    <property type="match status" value="1"/>
</dbReference>
<protein>
    <submittedName>
        <fullName evidence="5">GldA protein</fullName>
    </submittedName>
</protein>
<evidence type="ECO:0000256" key="1">
    <source>
        <dbReference type="ARBA" id="ARBA00022723"/>
    </source>
</evidence>
<evidence type="ECO:0000313" key="6">
    <source>
        <dbReference type="Proteomes" id="UP000649617"/>
    </source>
</evidence>
<dbReference type="EMBL" id="CAJNIZ010042748">
    <property type="protein sequence ID" value="CAE7636055.1"/>
    <property type="molecule type" value="Genomic_DNA"/>
</dbReference>
<dbReference type="InterPro" id="IPR016205">
    <property type="entry name" value="Glycerol_DH"/>
</dbReference>
<dbReference type="Gene3D" id="1.20.1090.10">
    <property type="entry name" value="Dehydroquinate synthase-like - alpha domain"/>
    <property type="match status" value="1"/>
</dbReference>
<proteinExistence type="predicted"/>
<gene>
    <name evidence="5" type="primary">gldA</name>
    <name evidence="5" type="ORF">SPIL2461_LOCUS16767</name>
</gene>
<organism evidence="5 6">
    <name type="scientific">Symbiodinium pilosum</name>
    <name type="common">Dinoflagellate</name>
    <dbReference type="NCBI Taxonomy" id="2952"/>
    <lineage>
        <taxon>Eukaryota</taxon>
        <taxon>Sar</taxon>
        <taxon>Alveolata</taxon>
        <taxon>Dinophyceae</taxon>
        <taxon>Suessiales</taxon>
        <taxon>Symbiodiniaceae</taxon>
        <taxon>Symbiodinium</taxon>
    </lineage>
</organism>
<evidence type="ECO:0000256" key="2">
    <source>
        <dbReference type="ARBA" id="ARBA00023002"/>
    </source>
</evidence>
<accession>A0A812VHF2</accession>